<evidence type="ECO:0000313" key="7">
    <source>
        <dbReference type="EMBL" id="GAC49881.1"/>
    </source>
</evidence>
<comment type="caution">
    <text evidence="7">The sequence shown here is derived from an EMBL/GenBank/DDBJ whole genome shotgun (WGS) entry which is preliminary data.</text>
</comment>
<dbReference type="PROSITE" id="PS00687">
    <property type="entry name" value="ALDEHYDE_DEHYDR_GLU"/>
    <property type="match status" value="1"/>
</dbReference>
<sequence length="407" mass="42444">MFNRAAAIIERDADEIREWIQNEVGSVSGMTAVEIQYGTELVRQGAALCASPRGEILPPMKPGQKNYARRVPRGVVGVIGPWNAPFMLSLRNVAPALALGNAVVLKPAPQTPVSGGVLIARIFEEAGLPAGVLQVVPGDGPTGAALTTDPNINSIAFTGSTAIGRTVGRAASENLKPVQLELGGNNAYIVLEDANLETAVDIGLACSVFANGQGCLVIGRHLVHENIAEEYAATIAAAAADVKAVDPRTNSETMQGPLVNQKQLDHAVDLTRRAEAAGARKLVGDPPEGLYFSAHVYDDVAADNPLFLEETFAPVVGITSFKTDEEAIALANASEYGLTCSIMTSDAGRAMAIADNIRSGNIHINDVTSLAVAWAPLGGVGYSGNGTAFGGSADLDAYTSWQWVTQS</sequence>
<dbReference type="AlphaFoldDB" id="L7KMZ8"/>
<comment type="similarity">
    <text evidence="1 5">Belongs to the aldehyde dehydrogenase family.</text>
</comment>
<evidence type="ECO:0000256" key="5">
    <source>
        <dbReference type="RuleBase" id="RU003345"/>
    </source>
</evidence>
<dbReference type="Pfam" id="PF00171">
    <property type="entry name" value="Aldedh"/>
    <property type="match status" value="1"/>
</dbReference>
<dbReference type="Gene3D" id="3.40.605.10">
    <property type="entry name" value="Aldehyde Dehydrogenase, Chain A, domain 1"/>
    <property type="match status" value="1"/>
</dbReference>
<feature type="domain" description="Aldehyde dehydrogenase" evidence="6">
    <location>
        <begin position="2"/>
        <end position="404"/>
    </location>
</feature>
<dbReference type="eggNOG" id="COG1012">
    <property type="taxonomic scope" value="Bacteria"/>
</dbReference>
<evidence type="ECO:0000256" key="4">
    <source>
        <dbReference type="PROSITE-ProRule" id="PRU10007"/>
    </source>
</evidence>
<dbReference type="PANTHER" id="PTHR42986:SF1">
    <property type="entry name" value="BENZALDEHYDE DEHYDROGENASE YFMT"/>
    <property type="match status" value="1"/>
</dbReference>
<name>L7KMZ8_9ACTN</name>
<dbReference type="Proteomes" id="UP000010988">
    <property type="component" value="Unassembled WGS sequence"/>
</dbReference>
<dbReference type="PANTHER" id="PTHR42986">
    <property type="entry name" value="BENZALDEHYDE DEHYDROGENASE YFMT"/>
    <property type="match status" value="1"/>
</dbReference>
<gene>
    <name evidence="7" type="ORF">GOACH_18_00040</name>
</gene>
<dbReference type="InterPro" id="IPR016163">
    <property type="entry name" value="Ald_DH_C"/>
</dbReference>
<dbReference type="InterPro" id="IPR016161">
    <property type="entry name" value="Ald_DH/histidinol_DH"/>
</dbReference>
<evidence type="ECO:0000313" key="8">
    <source>
        <dbReference type="Proteomes" id="UP000010988"/>
    </source>
</evidence>
<dbReference type="OrthoDB" id="6882680at2"/>
<dbReference type="STRING" id="1220583.GOACH_18_00040"/>
<evidence type="ECO:0000256" key="1">
    <source>
        <dbReference type="ARBA" id="ARBA00009986"/>
    </source>
</evidence>
<dbReference type="InterPro" id="IPR015590">
    <property type="entry name" value="Aldehyde_DH_dom"/>
</dbReference>
<accession>L7KMZ8</accession>
<dbReference type="GO" id="GO:0016620">
    <property type="term" value="F:oxidoreductase activity, acting on the aldehyde or oxo group of donors, NAD or NADP as acceptor"/>
    <property type="evidence" value="ECO:0007669"/>
    <property type="project" value="InterPro"/>
</dbReference>
<feature type="active site" evidence="4">
    <location>
        <position position="181"/>
    </location>
</feature>
<evidence type="ECO:0000256" key="2">
    <source>
        <dbReference type="ARBA" id="ARBA00023002"/>
    </source>
</evidence>
<evidence type="ECO:0000256" key="3">
    <source>
        <dbReference type="ARBA" id="ARBA00023027"/>
    </source>
</evidence>
<evidence type="ECO:0000259" key="6">
    <source>
        <dbReference type="Pfam" id="PF00171"/>
    </source>
</evidence>
<dbReference type="EMBL" id="BANR01000018">
    <property type="protein sequence ID" value="GAC49881.1"/>
    <property type="molecule type" value="Genomic_DNA"/>
</dbReference>
<keyword evidence="8" id="KW-1185">Reference proteome</keyword>
<protein>
    <submittedName>
        <fullName evidence="7">Putative benzaldehyde dehydrogenase</fullName>
    </submittedName>
</protein>
<reference evidence="7 8" key="1">
    <citation type="submission" date="2012-12" db="EMBL/GenBank/DDBJ databases">
        <title>Whole genome shotgun sequence of Gordonia aichiensis NBRC 108223.</title>
        <authorList>
            <person name="Isaki-Nakamura S."/>
            <person name="Hosoyama A."/>
            <person name="Tsuchikane K."/>
            <person name="Ando Y."/>
            <person name="Baba S."/>
            <person name="Ohji S."/>
            <person name="Hamada M."/>
            <person name="Tamura T."/>
            <person name="Yamazoe A."/>
            <person name="Yamazaki S."/>
            <person name="Fujita N."/>
        </authorList>
    </citation>
    <scope>NUCLEOTIDE SEQUENCE [LARGE SCALE GENOMIC DNA]</scope>
    <source>
        <strain evidence="7 8">NBRC 108223</strain>
    </source>
</reference>
<dbReference type="InterPro" id="IPR029510">
    <property type="entry name" value="Ald_DH_CS_GLU"/>
</dbReference>
<dbReference type="SUPFAM" id="SSF53720">
    <property type="entry name" value="ALDH-like"/>
    <property type="match status" value="1"/>
</dbReference>
<keyword evidence="2 5" id="KW-0560">Oxidoreductase</keyword>
<dbReference type="InterPro" id="IPR016162">
    <property type="entry name" value="Ald_DH_N"/>
</dbReference>
<dbReference type="Gene3D" id="3.40.309.10">
    <property type="entry name" value="Aldehyde Dehydrogenase, Chain A, domain 2"/>
    <property type="match status" value="1"/>
</dbReference>
<proteinExistence type="inferred from homology"/>
<keyword evidence="3" id="KW-0520">NAD</keyword>
<organism evidence="7 8">
    <name type="scientific">Gordonia aichiensis NBRC 108223</name>
    <dbReference type="NCBI Taxonomy" id="1220583"/>
    <lineage>
        <taxon>Bacteria</taxon>
        <taxon>Bacillati</taxon>
        <taxon>Actinomycetota</taxon>
        <taxon>Actinomycetes</taxon>
        <taxon>Mycobacteriales</taxon>
        <taxon>Gordoniaceae</taxon>
        <taxon>Gordonia</taxon>
    </lineage>
</organism>